<feature type="domain" description="PocR" evidence="3">
    <location>
        <begin position="11"/>
        <end position="174"/>
    </location>
</feature>
<dbReference type="Pfam" id="PF02518">
    <property type="entry name" value="HATPase_c"/>
    <property type="match status" value="1"/>
</dbReference>
<dbReference type="InterPro" id="IPR003594">
    <property type="entry name" value="HATPase_dom"/>
</dbReference>
<reference evidence="4 5" key="1">
    <citation type="submission" date="2018-06" db="EMBL/GenBank/DDBJ databases">
        <authorList>
            <consortium name="Pathogen Informatics"/>
            <person name="Doyle S."/>
        </authorList>
    </citation>
    <scope>NUCLEOTIDE SEQUENCE [LARGE SCALE GENOMIC DNA]</scope>
    <source>
        <strain evidence="4 5">NCTC13028</strain>
    </source>
</reference>
<dbReference type="PANTHER" id="PTHR34220">
    <property type="entry name" value="SENSOR HISTIDINE KINASE YPDA"/>
    <property type="match status" value="1"/>
</dbReference>
<dbReference type="GO" id="GO:0000155">
    <property type="term" value="F:phosphorelay sensor kinase activity"/>
    <property type="evidence" value="ECO:0007669"/>
    <property type="project" value="InterPro"/>
</dbReference>
<organism evidence="4 5">
    <name type="scientific">Clostridium cochlearium</name>
    <dbReference type="NCBI Taxonomy" id="1494"/>
    <lineage>
        <taxon>Bacteria</taxon>
        <taxon>Bacillati</taxon>
        <taxon>Bacillota</taxon>
        <taxon>Clostridia</taxon>
        <taxon>Eubacteriales</taxon>
        <taxon>Clostridiaceae</taxon>
        <taxon>Clostridium</taxon>
    </lineage>
</organism>
<dbReference type="Pfam" id="PF06580">
    <property type="entry name" value="His_kinase"/>
    <property type="match status" value="1"/>
</dbReference>
<dbReference type="InterPro" id="IPR010559">
    <property type="entry name" value="Sig_transdc_His_kin_internal"/>
</dbReference>
<evidence type="ECO:0000313" key="4">
    <source>
        <dbReference type="EMBL" id="SQB36769.1"/>
    </source>
</evidence>
<feature type="domain" description="Signal transduction histidine kinase internal region" evidence="2">
    <location>
        <begin position="201"/>
        <end position="279"/>
    </location>
</feature>
<dbReference type="InterPro" id="IPR050640">
    <property type="entry name" value="Bact_2-comp_sensor_kinase"/>
</dbReference>
<keyword evidence="4" id="KW-0808">Transferase</keyword>
<dbReference type="GO" id="GO:0016020">
    <property type="term" value="C:membrane"/>
    <property type="evidence" value="ECO:0007669"/>
    <property type="project" value="InterPro"/>
</dbReference>
<dbReference type="EC" id="2.7.3.-" evidence="4"/>
<dbReference type="AlphaFoldDB" id="A0A2X2YFV6"/>
<evidence type="ECO:0000313" key="5">
    <source>
        <dbReference type="Proteomes" id="UP000250223"/>
    </source>
</evidence>
<accession>A0A2X2YFV6</accession>
<name>A0A2X2YFV6_CLOCO</name>
<dbReference type="InterPro" id="IPR036890">
    <property type="entry name" value="HATPase_C_sf"/>
</dbReference>
<dbReference type="PANTHER" id="PTHR34220:SF7">
    <property type="entry name" value="SENSOR HISTIDINE KINASE YPDA"/>
    <property type="match status" value="1"/>
</dbReference>
<gene>
    <name evidence="4" type="primary">ypdA</name>
    <name evidence="4" type="ORF">NCTC13028_02579</name>
</gene>
<feature type="domain" description="Histidine kinase/HSP90-like ATPase" evidence="1">
    <location>
        <begin position="299"/>
        <end position="400"/>
    </location>
</feature>
<dbReference type="Proteomes" id="UP000250223">
    <property type="component" value="Unassembled WGS sequence"/>
</dbReference>
<dbReference type="EMBL" id="UAWC01000027">
    <property type="protein sequence ID" value="SQB36769.1"/>
    <property type="molecule type" value="Genomic_DNA"/>
</dbReference>
<keyword evidence="4" id="KW-0418">Kinase</keyword>
<dbReference type="InterPro" id="IPR018771">
    <property type="entry name" value="PocR_dom"/>
</dbReference>
<dbReference type="Gene3D" id="3.30.565.10">
    <property type="entry name" value="Histidine kinase-like ATPase, C-terminal domain"/>
    <property type="match status" value="1"/>
</dbReference>
<dbReference type="SUPFAM" id="SSF55874">
    <property type="entry name" value="ATPase domain of HSP90 chaperone/DNA topoisomerase II/histidine kinase"/>
    <property type="match status" value="1"/>
</dbReference>
<protein>
    <submittedName>
        <fullName evidence="4">Two-component sensor histidine kinase</fullName>
        <ecNumber evidence="4">2.7.3.-</ecNumber>
    </submittedName>
</protein>
<evidence type="ECO:0000259" key="3">
    <source>
        <dbReference type="Pfam" id="PF10114"/>
    </source>
</evidence>
<dbReference type="Pfam" id="PF10114">
    <property type="entry name" value="PocR"/>
    <property type="match status" value="1"/>
</dbReference>
<dbReference type="RefSeq" id="WP_111921874.1">
    <property type="nucleotide sequence ID" value="NZ_JAAZKZ010000042.1"/>
</dbReference>
<proteinExistence type="predicted"/>
<sequence>MPIFKHYDFEEIIDIEFLQSIQDKFANILGIPTTTVDEKGNPIVNSSKFSDFCTLIRSSEEGRRRCALCDAKGGFDAMRKGKPIIYFCHSGLTDLAAPIIVDNNYIGCMLCGQVIVEELNNKKHMNLDKLSRDINIPKDKLEHALEKTSVWKYEDIIETADFLFLFSNFIAKIGVSNINSHKLLEQTKEKAKLEKLLKNTKIKALQSQINPHFLFNTLNTVARMALLENAPKTEQLIYALSDILRYSIKNSEDMVPLKTEINNIRKYLYIQHERFGNRINYDIQVDTNILNCKIPVMTLQPLVENSIIHGLEGKKEGGYVLIKGRSLIERYIAIDIIDDGIGIEEDKLKVINSTINEDNSLELGISNVRDRLIYYFGHACKFTVNSILNQGTKITIEIPIIK</sequence>
<evidence type="ECO:0000259" key="2">
    <source>
        <dbReference type="Pfam" id="PF06580"/>
    </source>
</evidence>
<evidence type="ECO:0000259" key="1">
    <source>
        <dbReference type="Pfam" id="PF02518"/>
    </source>
</evidence>